<name>A0ABT2NHG5_9RHOB</name>
<feature type="transmembrane region" description="Helical" evidence="1">
    <location>
        <begin position="165"/>
        <end position="186"/>
    </location>
</feature>
<gene>
    <name evidence="2" type="ORF">N5I32_02375</name>
</gene>
<reference evidence="3" key="1">
    <citation type="submission" date="2023-07" db="EMBL/GenBank/DDBJ databases">
        <title>Defluviimonas sediminis sp. nov., isolated from mangrove sediment.</title>
        <authorList>
            <person name="Liu L."/>
            <person name="Li J."/>
            <person name="Huang Y."/>
            <person name="Pan J."/>
            <person name="Li M."/>
        </authorList>
    </citation>
    <scope>NUCLEOTIDE SEQUENCE [LARGE SCALE GENOMIC DNA]</scope>
    <source>
        <strain evidence="3">FT324</strain>
    </source>
</reference>
<evidence type="ECO:0000313" key="2">
    <source>
        <dbReference type="EMBL" id="MCT8328352.1"/>
    </source>
</evidence>
<evidence type="ECO:0000256" key="1">
    <source>
        <dbReference type="SAM" id="Phobius"/>
    </source>
</evidence>
<comment type="caution">
    <text evidence="2">The sequence shown here is derived from an EMBL/GenBank/DDBJ whole genome shotgun (WGS) entry which is preliminary data.</text>
</comment>
<feature type="transmembrane region" description="Helical" evidence="1">
    <location>
        <begin position="136"/>
        <end position="153"/>
    </location>
</feature>
<feature type="transmembrane region" description="Helical" evidence="1">
    <location>
        <begin position="89"/>
        <end position="109"/>
    </location>
</feature>
<accession>A0ABT2NHG5</accession>
<keyword evidence="1" id="KW-1133">Transmembrane helix</keyword>
<proteinExistence type="predicted"/>
<dbReference type="Proteomes" id="UP001205601">
    <property type="component" value="Unassembled WGS sequence"/>
</dbReference>
<feature type="transmembrane region" description="Helical" evidence="1">
    <location>
        <begin position="262"/>
        <end position="282"/>
    </location>
</feature>
<sequence length="531" mass="57622">MKKWTGDTATAALALLIAVLLLAPLVRNAYLPLEDLPNHIARRFVAANLDGPLSEYFTYSVSLTTNVAVDMLWLALGQLATDAATFSRAVIAMGMVGFVASVAVLYRVLHKSWSVWSLASALLVHNAALLWGFENFYLFSMFVILGFAAWVGYRGRPILHAGSALLFSVVLYVGHVLDLLAFACIVTSYELSRFRRSGWLRPASMSWPALLIVGSVVLAALAFSAPGSSTDGYGAVTTFGHPMTRLSALLSPFGRSPAGDELIWLLRGGVLILAMASIAVLLKGRFGFRLELARDLALPLSLFGLLTLMMPSTLAGVAFVHIRFPALWLALAIGATKLECKNRNAARALSVLLVVVVTSRTYVFDRAAHAYSADIADLKAVAADLPAGSRVIPVRGDRLVLTTFDWHTAAYLVPFAQAFVPTLFVRGSHPLHLTEKWKHLSAPQPSSSPARAARLAFDGKWPENSGVWWNYLEFWDTGFSYILLSGEWPDGVSPLSAETVETRGAFTLLRIRDVKGADGTVVCGRLRLCKG</sequence>
<dbReference type="RefSeq" id="WP_261493786.1">
    <property type="nucleotide sequence ID" value="NZ_JAOCQF010000001.1"/>
</dbReference>
<feature type="transmembrane region" description="Helical" evidence="1">
    <location>
        <begin position="302"/>
        <end position="324"/>
    </location>
</feature>
<evidence type="ECO:0008006" key="4">
    <source>
        <dbReference type="Google" id="ProtNLM"/>
    </source>
</evidence>
<keyword evidence="1" id="KW-0472">Membrane</keyword>
<organism evidence="2 3">
    <name type="scientific">Albidovulum sediminis</name>
    <dbReference type="NCBI Taxonomy" id="3066345"/>
    <lineage>
        <taxon>Bacteria</taxon>
        <taxon>Pseudomonadati</taxon>
        <taxon>Pseudomonadota</taxon>
        <taxon>Alphaproteobacteria</taxon>
        <taxon>Rhodobacterales</taxon>
        <taxon>Paracoccaceae</taxon>
        <taxon>Albidovulum</taxon>
    </lineage>
</organism>
<feature type="transmembrane region" description="Helical" evidence="1">
    <location>
        <begin position="207"/>
        <end position="225"/>
    </location>
</feature>
<evidence type="ECO:0000313" key="3">
    <source>
        <dbReference type="Proteomes" id="UP001205601"/>
    </source>
</evidence>
<protein>
    <recommendedName>
        <fullName evidence="4">Glycosyltransferase RgtA/B/C/D-like domain-containing protein</fullName>
    </recommendedName>
</protein>
<keyword evidence="1" id="KW-0812">Transmembrane</keyword>
<keyword evidence="3" id="KW-1185">Reference proteome</keyword>
<dbReference type="EMBL" id="JAOCQF010000001">
    <property type="protein sequence ID" value="MCT8328352.1"/>
    <property type="molecule type" value="Genomic_DNA"/>
</dbReference>